<dbReference type="AlphaFoldDB" id="A0A8H7N347"/>
<reference evidence="2" key="1">
    <citation type="submission" date="2020-10" db="EMBL/GenBank/DDBJ databases">
        <title>High-Quality Genome Resource of Clonostachys rosea strain S41 by Oxford Nanopore Long-Read Sequencing.</title>
        <authorList>
            <person name="Wang H."/>
        </authorList>
    </citation>
    <scope>NUCLEOTIDE SEQUENCE</scope>
    <source>
        <strain evidence="2">S41</strain>
    </source>
</reference>
<evidence type="ECO:0000256" key="1">
    <source>
        <dbReference type="SAM" id="MobiDB-lite"/>
    </source>
</evidence>
<protein>
    <submittedName>
        <fullName evidence="2">Uncharacterized protein</fullName>
    </submittedName>
</protein>
<feature type="region of interest" description="Disordered" evidence="1">
    <location>
        <begin position="151"/>
        <end position="200"/>
    </location>
</feature>
<proteinExistence type="predicted"/>
<organism evidence="2 3">
    <name type="scientific">Bionectria ochroleuca</name>
    <name type="common">Gliocladium roseum</name>
    <dbReference type="NCBI Taxonomy" id="29856"/>
    <lineage>
        <taxon>Eukaryota</taxon>
        <taxon>Fungi</taxon>
        <taxon>Dikarya</taxon>
        <taxon>Ascomycota</taxon>
        <taxon>Pezizomycotina</taxon>
        <taxon>Sordariomycetes</taxon>
        <taxon>Hypocreomycetidae</taxon>
        <taxon>Hypocreales</taxon>
        <taxon>Bionectriaceae</taxon>
        <taxon>Clonostachys</taxon>
    </lineage>
</organism>
<dbReference type="EMBL" id="JADCTT010000014">
    <property type="protein sequence ID" value="KAF9744328.1"/>
    <property type="molecule type" value="Genomic_DNA"/>
</dbReference>
<feature type="compositionally biased region" description="Low complexity" evidence="1">
    <location>
        <begin position="165"/>
        <end position="194"/>
    </location>
</feature>
<evidence type="ECO:0000313" key="2">
    <source>
        <dbReference type="EMBL" id="KAF9744328.1"/>
    </source>
</evidence>
<dbReference type="Proteomes" id="UP000616885">
    <property type="component" value="Unassembled WGS sequence"/>
</dbReference>
<gene>
    <name evidence="2" type="ORF">IM811_005109</name>
</gene>
<comment type="caution">
    <text evidence="2">The sequence shown here is derived from an EMBL/GenBank/DDBJ whole genome shotgun (WGS) entry which is preliminary data.</text>
</comment>
<evidence type="ECO:0000313" key="3">
    <source>
        <dbReference type="Proteomes" id="UP000616885"/>
    </source>
</evidence>
<name>A0A8H7N347_BIOOC</name>
<accession>A0A8H7N347</accession>
<feature type="region of interest" description="Disordered" evidence="1">
    <location>
        <begin position="82"/>
        <end position="134"/>
    </location>
</feature>
<sequence>MTLHTFAHTHTHIHTHTLHYIHAPPAAGLPLNLDPPGPHLRPVPFFSSFTAQRIFQPTICATSSCLYRPLYYLPRNILPGAESHPSNSSSQATQTSEKSITSSNRSTQQPSIDRKKRHSSRSSRSRRSSRHLTAEIQLQQHLERLAYPDAMARSEDSTGSPRQYESSPAPSSAPSEPSSIDSRATSSTSTTISSTGGGLHDGNCHFAYSAELRMVDTLVSLLAQNARGQSSSSSSEGQP</sequence>
<feature type="compositionally biased region" description="Basic residues" evidence="1">
    <location>
        <begin position="114"/>
        <end position="130"/>
    </location>
</feature>
<feature type="compositionally biased region" description="Polar residues" evidence="1">
    <location>
        <begin position="84"/>
        <end position="111"/>
    </location>
</feature>